<feature type="binding site" evidence="5">
    <location>
        <position position="461"/>
    </location>
    <ligand>
        <name>ATP</name>
        <dbReference type="ChEBI" id="CHEBI:30616"/>
    </ligand>
</feature>
<keyword evidence="7" id="KW-1133">Transmembrane helix</keyword>
<proteinExistence type="predicted"/>
<feature type="transmembrane region" description="Helical" evidence="7">
    <location>
        <begin position="45"/>
        <end position="63"/>
    </location>
</feature>
<keyword evidence="7" id="KW-0812">Transmembrane</keyword>
<dbReference type="OrthoDB" id="6111975at2"/>
<name>A0A517S8X5_9PLAN</name>
<organism evidence="9 10">
    <name type="scientific">Caulifigura coniformis</name>
    <dbReference type="NCBI Taxonomy" id="2527983"/>
    <lineage>
        <taxon>Bacteria</taxon>
        <taxon>Pseudomonadati</taxon>
        <taxon>Planctomycetota</taxon>
        <taxon>Planctomycetia</taxon>
        <taxon>Planctomycetales</taxon>
        <taxon>Planctomycetaceae</taxon>
        <taxon>Caulifigura</taxon>
    </lineage>
</organism>
<dbReference type="GO" id="GO:0005524">
    <property type="term" value="F:ATP binding"/>
    <property type="evidence" value="ECO:0007669"/>
    <property type="project" value="UniProtKB-UniRule"/>
</dbReference>
<evidence type="ECO:0000256" key="7">
    <source>
        <dbReference type="SAM" id="Phobius"/>
    </source>
</evidence>
<evidence type="ECO:0000256" key="3">
    <source>
        <dbReference type="ARBA" id="ARBA00022777"/>
    </source>
</evidence>
<dbReference type="KEGG" id="ccos:Pan44_05740"/>
<dbReference type="InterPro" id="IPR011009">
    <property type="entry name" value="Kinase-like_dom_sf"/>
</dbReference>
<dbReference type="PROSITE" id="PS00108">
    <property type="entry name" value="PROTEIN_KINASE_ST"/>
    <property type="match status" value="1"/>
</dbReference>
<dbReference type="EMBL" id="CP036271">
    <property type="protein sequence ID" value="QDT52562.1"/>
    <property type="molecule type" value="Genomic_DNA"/>
</dbReference>
<dbReference type="PANTHER" id="PTHR43289">
    <property type="entry name" value="MITOGEN-ACTIVATED PROTEIN KINASE KINASE KINASE 20-RELATED"/>
    <property type="match status" value="1"/>
</dbReference>
<reference evidence="9 10" key="1">
    <citation type="submission" date="2019-02" db="EMBL/GenBank/DDBJ databases">
        <title>Deep-cultivation of Planctomycetes and their phenomic and genomic characterization uncovers novel biology.</title>
        <authorList>
            <person name="Wiegand S."/>
            <person name="Jogler M."/>
            <person name="Boedeker C."/>
            <person name="Pinto D."/>
            <person name="Vollmers J."/>
            <person name="Rivas-Marin E."/>
            <person name="Kohn T."/>
            <person name="Peeters S.H."/>
            <person name="Heuer A."/>
            <person name="Rast P."/>
            <person name="Oberbeckmann S."/>
            <person name="Bunk B."/>
            <person name="Jeske O."/>
            <person name="Meyerdierks A."/>
            <person name="Storesund J.E."/>
            <person name="Kallscheuer N."/>
            <person name="Luecker S."/>
            <person name="Lage O.M."/>
            <person name="Pohl T."/>
            <person name="Merkel B.J."/>
            <person name="Hornburger P."/>
            <person name="Mueller R.-W."/>
            <person name="Bruemmer F."/>
            <person name="Labrenz M."/>
            <person name="Spormann A.M."/>
            <person name="Op den Camp H."/>
            <person name="Overmann J."/>
            <person name="Amann R."/>
            <person name="Jetten M.S.M."/>
            <person name="Mascher T."/>
            <person name="Medema M.H."/>
            <person name="Devos D.P."/>
            <person name="Kaster A.-K."/>
            <person name="Ovreas L."/>
            <person name="Rohde M."/>
            <person name="Galperin M.Y."/>
            <person name="Jogler C."/>
        </authorList>
    </citation>
    <scope>NUCLEOTIDE SEQUENCE [LARGE SCALE GENOMIC DNA]</scope>
    <source>
        <strain evidence="9 10">Pan44</strain>
    </source>
</reference>
<evidence type="ECO:0000256" key="2">
    <source>
        <dbReference type="ARBA" id="ARBA00022741"/>
    </source>
</evidence>
<dbReference type="PROSITE" id="PS50011">
    <property type="entry name" value="PROTEIN_KINASE_DOM"/>
    <property type="match status" value="1"/>
</dbReference>
<keyword evidence="10" id="KW-1185">Reference proteome</keyword>
<evidence type="ECO:0000256" key="1">
    <source>
        <dbReference type="ARBA" id="ARBA00022679"/>
    </source>
</evidence>
<evidence type="ECO:0000256" key="5">
    <source>
        <dbReference type="PROSITE-ProRule" id="PRU10141"/>
    </source>
</evidence>
<dbReference type="Pfam" id="PF00069">
    <property type="entry name" value="Pkinase"/>
    <property type="match status" value="1"/>
</dbReference>
<dbReference type="InParanoid" id="A0A517S8X5"/>
<keyword evidence="7" id="KW-0472">Membrane</keyword>
<keyword evidence="3 9" id="KW-0418">Kinase</keyword>
<feature type="region of interest" description="Disordered" evidence="6">
    <location>
        <begin position="720"/>
        <end position="758"/>
    </location>
</feature>
<dbReference type="CDD" id="cd14014">
    <property type="entry name" value="STKc_PknB_like"/>
    <property type="match status" value="1"/>
</dbReference>
<sequence length="758" mass="84114">MIDFKSFLSRSSRGRQSHAPAHLSFARSRVGRTISRTGLLLKKQLWVFPLLAVVGFLIVHLFVREAIESTMKQNLSSQLEALLKTEAAMLETWLKIQESNAVQHANDQDFREDVYKLLDFPSLTSGSSSPEALSTNAEAAALRESLRKDLQPALTAHRYEGFAILDRTRTVLASDQTALIGQTYSAIEVERLLERVLSGETVVTTPFPSQSVIRDERGVMRAGVPTMWVLAPIRDPSYQVVAILGLRIRPDREFTRILQLGQIGETGETYAFDRNGRMVSNSRFDDLLILLGIIPDTDDSRSILNVQLRDPGGDLTKGYRPTKRRSELPLTPMAADAIQGHSGVDVDGRADYRGVQVVTAWTWLPRYELGISTKIDAEEAFRPLTILRRTFWALMVLLILAAIAIFIFTLILARLRREAQKAAIDSKKLGQYTLETKLGSGGMGVVYKGRHAVLRRMTAIKLLNVDKVNDSSIERFEREVQITSQLNNPNTVAIYDYGRTEEGIFYYAMEYIEGIDLQVLVDKYGPQSEARTIHILRQICGSLFEAHSLGLVHRDIKPANVMLARRGGEPDVAKVLDFGLVKALDNRTSTQQTAANSLTGTPLYMSPEAIQTPDSVDPRSDLYAVGAVGYFLLTGKNLFDTENIVELCQAQVSRSPIPPSERIGRELSPELEGAIMSCLEKSPARRPQTARDLSQLLFRSPAALKWSVEEADHWWGRHERGLAADEGGPASGNHSGGAKTTPRAADYGQTVVGQTDLE</sequence>
<dbReference type="InterPro" id="IPR017441">
    <property type="entry name" value="Protein_kinase_ATP_BS"/>
</dbReference>
<dbReference type="InterPro" id="IPR008271">
    <property type="entry name" value="Ser/Thr_kinase_AS"/>
</dbReference>
<dbReference type="PANTHER" id="PTHR43289:SF6">
    <property type="entry name" value="SERINE_THREONINE-PROTEIN KINASE NEKL-3"/>
    <property type="match status" value="1"/>
</dbReference>
<keyword evidence="2 5" id="KW-0547">Nucleotide-binding</keyword>
<keyword evidence="4 5" id="KW-0067">ATP-binding</keyword>
<dbReference type="EC" id="2.7.11.1" evidence="9"/>
<dbReference type="AlphaFoldDB" id="A0A517S8X5"/>
<dbReference type="Gene3D" id="3.30.200.20">
    <property type="entry name" value="Phosphorylase Kinase, domain 1"/>
    <property type="match status" value="1"/>
</dbReference>
<dbReference type="GO" id="GO:0004674">
    <property type="term" value="F:protein serine/threonine kinase activity"/>
    <property type="evidence" value="ECO:0007669"/>
    <property type="project" value="UniProtKB-EC"/>
</dbReference>
<evidence type="ECO:0000256" key="6">
    <source>
        <dbReference type="SAM" id="MobiDB-lite"/>
    </source>
</evidence>
<gene>
    <name evidence="9" type="primary">pknB_2</name>
    <name evidence="9" type="ORF">Pan44_05740</name>
</gene>
<accession>A0A517S8X5</accession>
<dbReference type="SMART" id="SM00220">
    <property type="entry name" value="S_TKc"/>
    <property type="match status" value="1"/>
</dbReference>
<dbReference type="PROSITE" id="PS00107">
    <property type="entry name" value="PROTEIN_KINASE_ATP"/>
    <property type="match status" value="1"/>
</dbReference>
<protein>
    <submittedName>
        <fullName evidence="9">Serine/threonine-protein kinase PknB</fullName>
        <ecNumber evidence="9">2.7.11.1</ecNumber>
    </submittedName>
</protein>
<dbReference type="RefSeq" id="WP_145027019.1">
    <property type="nucleotide sequence ID" value="NZ_CP036271.1"/>
</dbReference>
<evidence type="ECO:0000313" key="9">
    <source>
        <dbReference type="EMBL" id="QDT52562.1"/>
    </source>
</evidence>
<evidence type="ECO:0000256" key="4">
    <source>
        <dbReference type="ARBA" id="ARBA00022840"/>
    </source>
</evidence>
<feature type="transmembrane region" description="Helical" evidence="7">
    <location>
        <begin position="391"/>
        <end position="413"/>
    </location>
</feature>
<evidence type="ECO:0000313" key="10">
    <source>
        <dbReference type="Proteomes" id="UP000315700"/>
    </source>
</evidence>
<feature type="domain" description="Protein kinase" evidence="8">
    <location>
        <begin position="432"/>
        <end position="698"/>
    </location>
</feature>
<dbReference type="SUPFAM" id="SSF56112">
    <property type="entry name" value="Protein kinase-like (PK-like)"/>
    <property type="match status" value="1"/>
</dbReference>
<dbReference type="Proteomes" id="UP000315700">
    <property type="component" value="Chromosome"/>
</dbReference>
<keyword evidence="1 9" id="KW-0808">Transferase</keyword>
<evidence type="ECO:0000259" key="8">
    <source>
        <dbReference type="PROSITE" id="PS50011"/>
    </source>
</evidence>
<dbReference type="InterPro" id="IPR000719">
    <property type="entry name" value="Prot_kinase_dom"/>
</dbReference>
<dbReference type="Gene3D" id="1.10.510.10">
    <property type="entry name" value="Transferase(Phosphotransferase) domain 1"/>
    <property type="match status" value="1"/>
</dbReference>